<accession>A0A9N9G7J0</accession>
<proteinExistence type="predicted"/>
<comment type="caution">
    <text evidence="1">The sequence shown here is derived from an EMBL/GenBank/DDBJ whole genome shotgun (WGS) entry which is preliminary data.</text>
</comment>
<evidence type="ECO:0000313" key="1">
    <source>
        <dbReference type="EMBL" id="CAG8586441.1"/>
    </source>
</evidence>
<dbReference type="Proteomes" id="UP000789831">
    <property type="component" value="Unassembled WGS sequence"/>
</dbReference>
<dbReference type="AlphaFoldDB" id="A0A9N9G7J0"/>
<dbReference type="EMBL" id="CAJVPL010001761">
    <property type="protein sequence ID" value="CAG8586441.1"/>
    <property type="molecule type" value="Genomic_DNA"/>
</dbReference>
<evidence type="ECO:0000313" key="2">
    <source>
        <dbReference type="Proteomes" id="UP000789831"/>
    </source>
</evidence>
<reference evidence="1" key="1">
    <citation type="submission" date="2021-06" db="EMBL/GenBank/DDBJ databases">
        <authorList>
            <person name="Kallberg Y."/>
            <person name="Tangrot J."/>
            <person name="Rosling A."/>
        </authorList>
    </citation>
    <scope>NUCLEOTIDE SEQUENCE</scope>
    <source>
        <strain evidence="1">MT106</strain>
    </source>
</reference>
<dbReference type="OrthoDB" id="10400461at2759"/>
<sequence>MGETPSAKNRPIVIAVKLYARVLAERLFKVGAIIGSMARIILIEKKHKTKRTKKIAGKATNLLLSKGLNGLISNPILPISIGTEDFLSFLTSAISISFSFEEESGETLTVPKFLSNQGMDPNTLIKTKKKAKNKTNFLLQLKVGIFSDLTSLTGRTIVRNKTPSVPVNSYFQSLPLSYHLKDKSLRKKCQIPWLARGEPTKDKNEEIRQPIRNLKPKGKQQQKAKAMIDKPFPSNERVVLVDSHIAGKTSVIPIGFLAIAGNHEATINATKTSR</sequence>
<organism evidence="1 2">
    <name type="scientific">Ambispora gerdemannii</name>
    <dbReference type="NCBI Taxonomy" id="144530"/>
    <lineage>
        <taxon>Eukaryota</taxon>
        <taxon>Fungi</taxon>
        <taxon>Fungi incertae sedis</taxon>
        <taxon>Mucoromycota</taxon>
        <taxon>Glomeromycotina</taxon>
        <taxon>Glomeromycetes</taxon>
        <taxon>Archaeosporales</taxon>
        <taxon>Ambisporaceae</taxon>
        <taxon>Ambispora</taxon>
    </lineage>
</organism>
<name>A0A9N9G7J0_9GLOM</name>
<gene>
    <name evidence="1" type="ORF">AGERDE_LOCUS8389</name>
</gene>
<keyword evidence="2" id="KW-1185">Reference proteome</keyword>
<protein>
    <submittedName>
        <fullName evidence="1">8222_t:CDS:1</fullName>
    </submittedName>
</protein>